<comment type="caution">
    <text evidence="2">The sequence shown here is derived from an EMBL/GenBank/DDBJ whole genome shotgun (WGS) entry which is preliminary data.</text>
</comment>
<dbReference type="RefSeq" id="WP_146945748.1">
    <property type="nucleotide sequence ID" value="NZ_VOQF01000001.1"/>
</dbReference>
<dbReference type="AlphaFoldDB" id="A0A5C6W4M7"/>
<dbReference type="Pfam" id="PF18467">
    <property type="entry name" value="DUF5613"/>
    <property type="match status" value="1"/>
</dbReference>
<proteinExistence type="predicted"/>
<organism evidence="2 3">
    <name type="scientific">Metabacillus litoralis</name>
    <dbReference type="NCBI Taxonomy" id="152268"/>
    <lineage>
        <taxon>Bacteria</taxon>
        <taxon>Bacillati</taxon>
        <taxon>Bacillota</taxon>
        <taxon>Bacilli</taxon>
        <taxon>Bacillales</taxon>
        <taxon>Bacillaceae</taxon>
        <taxon>Metabacillus</taxon>
    </lineage>
</organism>
<dbReference type="GO" id="GO:0016747">
    <property type="term" value="F:acyltransferase activity, transferring groups other than amino-acyl groups"/>
    <property type="evidence" value="ECO:0007669"/>
    <property type="project" value="InterPro"/>
</dbReference>
<dbReference type="SUPFAM" id="SSF55729">
    <property type="entry name" value="Acyl-CoA N-acyltransferases (Nat)"/>
    <property type="match status" value="1"/>
</dbReference>
<dbReference type="InterPro" id="IPR000182">
    <property type="entry name" value="GNAT_dom"/>
</dbReference>
<sequence>MKNITFDNIYNLGKVVAENDQYKHFHYTEMLTSYSSNFIEFKHLPSLSEFLDAEEYLREYHLKRGQNHVKFTFPDNEKPTSELISFFNDNGYEIGFMELYAIKPQQFPTSANNPDIEVAFVTDENIEIFCNLQYQHNLEYGSEFADQKHELIKRQFKNQDILQILAFYKGNPAGYVVVIVSEETAEIDNLTVDEKFQNKGIGRKLQQYVMEAFPEKIVILIADGEDTPREMYKKQNYQFQGFQYEAQKVYK</sequence>
<keyword evidence="3" id="KW-1185">Reference proteome</keyword>
<dbReference type="CDD" id="cd04301">
    <property type="entry name" value="NAT_SF"/>
    <property type="match status" value="1"/>
</dbReference>
<dbReference type="PROSITE" id="PS51186">
    <property type="entry name" value="GNAT"/>
    <property type="match status" value="1"/>
</dbReference>
<accession>A0A5C6W4M7</accession>
<dbReference type="OrthoDB" id="2213517at2"/>
<evidence type="ECO:0000313" key="3">
    <source>
        <dbReference type="Proteomes" id="UP000321363"/>
    </source>
</evidence>
<reference evidence="2 3" key="1">
    <citation type="journal article" date="2005" name="Int. J. Syst. Evol. Microbiol.">
        <title>Bacillus litoralis sp. nov., isolated from a tidal flat of the Yellow Sea in Korea.</title>
        <authorList>
            <person name="Yoon J.H."/>
            <person name="Oh T.K."/>
        </authorList>
    </citation>
    <scope>NUCLEOTIDE SEQUENCE [LARGE SCALE GENOMIC DNA]</scope>
    <source>
        <strain evidence="2 3">SW-211</strain>
    </source>
</reference>
<name>A0A5C6W4M7_9BACI</name>
<dbReference type="EMBL" id="VOQF01000001">
    <property type="protein sequence ID" value="TXC92886.1"/>
    <property type="molecule type" value="Genomic_DNA"/>
</dbReference>
<dbReference type="Pfam" id="PF00583">
    <property type="entry name" value="Acetyltransf_1"/>
    <property type="match status" value="1"/>
</dbReference>
<dbReference type="InterPro" id="IPR040549">
    <property type="entry name" value="DUF5613"/>
</dbReference>
<keyword evidence="2" id="KW-0808">Transferase</keyword>
<dbReference type="Gene3D" id="3.40.630.30">
    <property type="match status" value="1"/>
</dbReference>
<dbReference type="Proteomes" id="UP000321363">
    <property type="component" value="Unassembled WGS sequence"/>
</dbReference>
<evidence type="ECO:0000313" key="2">
    <source>
        <dbReference type="EMBL" id="TXC92886.1"/>
    </source>
</evidence>
<protein>
    <submittedName>
        <fullName evidence="2">GNAT family N-acetyltransferase</fullName>
    </submittedName>
</protein>
<dbReference type="InterPro" id="IPR016181">
    <property type="entry name" value="Acyl_CoA_acyltransferase"/>
</dbReference>
<feature type="domain" description="N-acetyltransferase" evidence="1">
    <location>
        <begin position="116"/>
        <end position="251"/>
    </location>
</feature>
<evidence type="ECO:0000259" key="1">
    <source>
        <dbReference type="PROSITE" id="PS51186"/>
    </source>
</evidence>
<gene>
    <name evidence="2" type="ORF">FS935_01450</name>
</gene>